<name>A0A9P0QCP7_ACAOB</name>
<evidence type="ECO:0000313" key="2">
    <source>
        <dbReference type="Proteomes" id="UP001152888"/>
    </source>
</evidence>
<proteinExistence type="predicted"/>
<evidence type="ECO:0000313" key="1">
    <source>
        <dbReference type="EMBL" id="CAH2017332.1"/>
    </source>
</evidence>
<reference evidence="1" key="1">
    <citation type="submission" date="2022-03" db="EMBL/GenBank/DDBJ databases">
        <authorList>
            <person name="Sayadi A."/>
        </authorList>
    </citation>
    <scope>NUCLEOTIDE SEQUENCE</scope>
</reference>
<accession>A0A9P0QCP7</accession>
<gene>
    <name evidence="1" type="ORF">ACAOBT_LOCUS35946</name>
</gene>
<comment type="caution">
    <text evidence="1">The sequence shown here is derived from an EMBL/GenBank/DDBJ whole genome shotgun (WGS) entry which is preliminary data.</text>
</comment>
<sequence length="175" mass="18768">AAVISIKTIQQIKASIALVATTTNSTTKIAADTIKATEVTTTKEVMTTKIEQGVTITRVTAKTGTVMTEVEAALTIRIEVMIVAEARTAGREAVPMIDSKATEVVIPKITISQSGLKLTILFKPISRRTRISTCKRATITNSTKEGAVEEVEVEAGRIIRGEGAGEDKSMRDVMY</sequence>
<keyword evidence="2" id="KW-1185">Reference proteome</keyword>
<dbReference type="AlphaFoldDB" id="A0A9P0QCP7"/>
<feature type="non-terminal residue" evidence="1">
    <location>
        <position position="1"/>
    </location>
</feature>
<dbReference type="Proteomes" id="UP001152888">
    <property type="component" value="Unassembled WGS sequence"/>
</dbReference>
<dbReference type="EMBL" id="CAKOFQ010009220">
    <property type="protein sequence ID" value="CAH2017332.1"/>
    <property type="molecule type" value="Genomic_DNA"/>
</dbReference>
<organism evidence="1 2">
    <name type="scientific">Acanthoscelides obtectus</name>
    <name type="common">Bean weevil</name>
    <name type="synonym">Bruchus obtectus</name>
    <dbReference type="NCBI Taxonomy" id="200917"/>
    <lineage>
        <taxon>Eukaryota</taxon>
        <taxon>Metazoa</taxon>
        <taxon>Ecdysozoa</taxon>
        <taxon>Arthropoda</taxon>
        <taxon>Hexapoda</taxon>
        <taxon>Insecta</taxon>
        <taxon>Pterygota</taxon>
        <taxon>Neoptera</taxon>
        <taxon>Endopterygota</taxon>
        <taxon>Coleoptera</taxon>
        <taxon>Polyphaga</taxon>
        <taxon>Cucujiformia</taxon>
        <taxon>Chrysomeloidea</taxon>
        <taxon>Chrysomelidae</taxon>
        <taxon>Bruchinae</taxon>
        <taxon>Bruchini</taxon>
        <taxon>Acanthoscelides</taxon>
    </lineage>
</organism>
<protein>
    <submittedName>
        <fullName evidence="1">Uncharacterized protein</fullName>
    </submittedName>
</protein>